<keyword evidence="6 21" id="KW-0575">Peroxidase</keyword>
<accession>A0A978UES6</accession>
<dbReference type="Proteomes" id="UP000813462">
    <property type="component" value="Unassembled WGS sequence"/>
</dbReference>
<dbReference type="SUPFAM" id="SSF48113">
    <property type="entry name" value="Heme-dependent peroxidases"/>
    <property type="match status" value="1"/>
</dbReference>
<dbReference type="InterPro" id="IPR010255">
    <property type="entry name" value="Haem_peroxidase_sf"/>
</dbReference>
<evidence type="ECO:0000256" key="16">
    <source>
        <dbReference type="PIRSR" id="PIRSR600823-1"/>
    </source>
</evidence>
<feature type="binding site" evidence="18">
    <location>
        <position position="68"/>
    </location>
    <ligand>
        <name>Ca(2+)</name>
        <dbReference type="ChEBI" id="CHEBI:29108"/>
        <label>1</label>
    </ligand>
</feature>
<evidence type="ECO:0000256" key="14">
    <source>
        <dbReference type="ARBA" id="ARBA00023180"/>
    </source>
</evidence>
<dbReference type="AlphaFoldDB" id="A0A978UES6"/>
<dbReference type="GO" id="GO:0020037">
    <property type="term" value="F:heme binding"/>
    <property type="evidence" value="ECO:0007669"/>
    <property type="project" value="UniProtKB-UniRule"/>
</dbReference>
<feature type="domain" description="Plant heme peroxidase family profile" evidence="22">
    <location>
        <begin position="26"/>
        <end position="306"/>
    </location>
</feature>
<evidence type="ECO:0000256" key="3">
    <source>
        <dbReference type="ARBA" id="ARBA00004613"/>
    </source>
</evidence>
<comment type="function">
    <text evidence="2">Removal of H(2)O(2), oxidation of toxic reductants, biosynthesis and degradation of lignin, suberization, auxin catabolism, response to environmental stresses such as wounding, pathogen attack and oxidative stress. These functions might be dependent on each isozyme/isoform in each plant tissue.</text>
</comment>
<gene>
    <name evidence="23" type="ORF">FEM48_Zijuj12G0179500</name>
</gene>
<evidence type="ECO:0000256" key="1">
    <source>
        <dbReference type="ARBA" id="ARBA00000189"/>
    </source>
</evidence>
<dbReference type="GO" id="GO:0042744">
    <property type="term" value="P:hydrogen peroxide catabolic process"/>
    <property type="evidence" value="ECO:0007669"/>
    <property type="project" value="UniProtKB-KW"/>
</dbReference>
<dbReference type="PROSITE" id="PS00436">
    <property type="entry name" value="PEROXIDASE_2"/>
    <property type="match status" value="1"/>
</dbReference>
<dbReference type="GO" id="GO:0140825">
    <property type="term" value="F:lactoperoxidase activity"/>
    <property type="evidence" value="ECO:0007669"/>
    <property type="project" value="UniProtKB-EC"/>
</dbReference>
<dbReference type="GO" id="GO:0006979">
    <property type="term" value="P:response to oxidative stress"/>
    <property type="evidence" value="ECO:0007669"/>
    <property type="project" value="UniProtKB-UniRule"/>
</dbReference>
<keyword evidence="5 21" id="KW-0964">Secreted</keyword>
<evidence type="ECO:0000256" key="4">
    <source>
        <dbReference type="ARBA" id="ARBA00012313"/>
    </source>
</evidence>
<keyword evidence="15 21" id="KW-0376">Hydrogen peroxide</keyword>
<feature type="binding site" evidence="18">
    <location>
        <position position="75"/>
    </location>
    <ligand>
        <name>Ca(2+)</name>
        <dbReference type="ChEBI" id="CHEBI:29108"/>
        <label>1</label>
    </ligand>
</feature>
<evidence type="ECO:0000256" key="10">
    <source>
        <dbReference type="ARBA" id="ARBA00022837"/>
    </source>
</evidence>
<comment type="subcellular location">
    <subcellularLocation>
        <location evidence="3 21">Secreted</location>
    </subcellularLocation>
</comment>
<feature type="binding site" evidence="18">
    <location>
        <position position="89"/>
    </location>
    <ligand>
        <name>Ca(2+)</name>
        <dbReference type="ChEBI" id="CHEBI:29108"/>
        <label>1</label>
    </ligand>
</feature>
<evidence type="ECO:0000256" key="13">
    <source>
        <dbReference type="ARBA" id="ARBA00023157"/>
    </source>
</evidence>
<feature type="disulfide bond" evidence="20">
    <location>
        <begin position="36"/>
        <end position="115"/>
    </location>
</feature>
<dbReference type="PRINTS" id="PR00458">
    <property type="entry name" value="PEROXIDASE"/>
</dbReference>
<dbReference type="GO" id="GO:0005576">
    <property type="term" value="C:extracellular region"/>
    <property type="evidence" value="ECO:0007669"/>
    <property type="project" value="UniProtKB-SubCell"/>
</dbReference>
<comment type="similarity">
    <text evidence="21">Belongs to the peroxidase family. Classical plant (class III) peroxidase subfamily.</text>
</comment>
<dbReference type="Pfam" id="PF00141">
    <property type="entry name" value="peroxidase"/>
    <property type="match status" value="1"/>
</dbReference>
<keyword evidence="7 21" id="KW-0349">Heme</keyword>
<feature type="disulfide bond" evidence="20">
    <location>
        <begin position="121"/>
        <end position="302"/>
    </location>
</feature>
<dbReference type="PANTHER" id="PTHR31235">
    <property type="entry name" value="PEROXIDASE 25-RELATED"/>
    <property type="match status" value="1"/>
</dbReference>
<feature type="signal peptide" evidence="21">
    <location>
        <begin position="1"/>
        <end position="24"/>
    </location>
</feature>
<dbReference type="InterPro" id="IPR002016">
    <property type="entry name" value="Haem_peroxidase"/>
</dbReference>
<feature type="binding site" evidence="17">
    <location>
        <position position="164"/>
    </location>
    <ligand>
        <name>substrate</name>
    </ligand>
</feature>
<keyword evidence="10 18" id="KW-0106">Calcium</keyword>
<comment type="cofactor">
    <cofactor evidence="18 21">
        <name>Ca(2+)</name>
        <dbReference type="ChEBI" id="CHEBI:29108"/>
    </cofactor>
    <text evidence="18 21">Binds 2 calcium ions per subunit.</text>
</comment>
<reference evidence="23" key="1">
    <citation type="journal article" date="2021" name="Front. Plant Sci.">
        <title>Chromosome-Scale Genome Assembly for Chinese Sour Jujube and Insights Into Its Genome Evolution and Domestication Signature.</title>
        <authorList>
            <person name="Shen L.-Y."/>
            <person name="Luo H."/>
            <person name="Wang X.-L."/>
            <person name="Wang X.-M."/>
            <person name="Qiu X.-J."/>
            <person name="Liu H."/>
            <person name="Zhou S.-S."/>
            <person name="Jia K.-H."/>
            <person name="Nie S."/>
            <person name="Bao Y.-T."/>
            <person name="Zhang R.-G."/>
            <person name="Yun Q.-Z."/>
            <person name="Chai Y.-H."/>
            <person name="Lu J.-Y."/>
            <person name="Li Y."/>
            <person name="Zhao S.-W."/>
            <person name="Mao J.-F."/>
            <person name="Jia S.-G."/>
            <person name="Mao Y.-M."/>
        </authorList>
    </citation>
    <scope>NUCLEOTIDE SEQUENCE</scope>
    <source>
        <strain evidence="23">AT0</strain>
        <tissue evidence="23">Leaf</tissue>
    </source>
</reference>
<dbReference type="Gene3D" id="1.10.520.10">
    <property type="match status" value="2"/>
</dbReference>
<evidence type="ECO:0000256" key="9">
    <source>
        <dbReference type="ARBA" id="ARBA00022729"/>
    </source>
</evidence>
<evidence type="ECO:0000259" key="22">
    <source>
        <dbReference type="PROSITE" id="PS50873"/>
    </source>
</evidence>
<dbReference type="InterPro" id="IPR033905">
    <property type="entry name" value="Secretory_peroxidase"/>
</dbReference>
<keyword evidence="14" id="KW-0325">Glycoprotein</keyword>
<evidence type="ECO:0000256" key="5">
    <source>
        <dbReference type="ARBA" id="ARBA00022525"/>
    </source>
</evidence>
<comment type="catalytic activity">
    <reaction evidence="1 21">
        <text>2 a phenolic donor + H2O2 = 2 a phenolic radical donor + 2 H2O</text>
        <dbReference type="Rhea" id="RHEA:56136"/>
        <dbReference type="ChEBI" id="CHEBI:15377"/>
        <dbReference type="ChEBI" id="CHEBI:16240"/>
        <dbReference type="ChEBI" id="CHEBI:139520"/>
        <dbReference type="ChEBI" id="CHEBI:139521"/>
        <dbReference type="EC" id="1.11.1.7"/>
    </reaction>
</comment>
<feature type="disulfide bond" evidence="20">
    <location>
        <begin position="69"/>
        <end position="74"/>
    </location>
</feature>
<feature type="binding site" evidence="18">
    <location>
        <position position="71"/>
    </location>
    <ligand>
        <name>Ca(2+)</name>
        <dbReference type="ChEBI" id="CHEBI:29108"/>
        <label>1</label>
    </ligand>
</feature>
<dbReference type="PROSITE" id="PS50873">
    <property type="entry name" value="PEROXIDASE_4"/>
    <property type="match status" value="1"/>
</dbReference>
<evidence type="ECO:0000256" key="19">
    <source>
        <dbReference type="PIRSR" id="PIRSR600823-4"/>
    </source>
</evidence>
<protein>
    <recommendedName>
        <fullName evidence="4 21">Peroxidase</fullName>
        <ecNumber evidence="4 21">1.11.1.7</ecNumber>
    </recommendedName>
</protein>
<evidence type="ECO:0000256" key="7">
    <source>
        <dbReference type="ARBA" id="ARBA00022617"/>
    </source>
</evidence>
<evidence type="ECO:0000256" key="6">
    <source>
        <dbReference type="ARBA" id="ARBA00022559"/>
    </source>
</evidence>
<organism evidence="23 24">
    <name type="scientific">Ziziphus jujuba var. spinosa</name>
    <dbReference type="NCBI Taxonomy" id="714518"/>
    <lineage>
        <taxon>Eukaryota</taxon>
        <taxon>Viridiplantae</taxon>
        <taxon>Streptophyta</taxon>
        <taxon>Embryophyta</taxon>
        <taxon>Tracheophyta</taxon>
        <taxon>Spermatophyta</taxon>
        <taxon>Magnoliopsida</taxon>
        <taxon>eudicotyledons</taxon>
        <taxon>Gunneridae</taxon>
        <taxon>Pentapetalae</taxon>
        <taxon>rosids</taxon>
        <taxon>fabids</taxon>
        <taxon>Rosales</taxon>
        <taxon>Rhamnaceae</taxon>
        <taxon>Paliureae</taxon>
        <taxon>Ziziphus</taxon>
    </lineage>
</organism>
<evidence type="ECO:0000256" key="18">
    <source>
        <dbReference type="PIRSR" id="PIRSR600823-3"/>
    </source>
</evidence>
<feature type="chain" id="PRO_5038159020" description="Peroxidase" evidence="21">
    <location>
        <begin position="25"/>
        <end position="307"/>
    </location>
</feature>
<feature type="active site" description="Proton acceptor" evidence="16">
    <location>
        <position position="67"/>
    </location>
</feature>
<keyword evidence="13 20" id="KW-1015">Disulfide bond</keyword>
<keyword evidence="9 21" id="KW-0732">Signal</keyword>
<dbReference type="CDD" id="cd00693">
    <property type="entry name" value="secretory_peroxidase"/>
    <property type="match status" value="1"/>
</dbReference>
<evidence type="ECO:0000313" key="24">
    <source>
        <dbReference type="Proteomes" id="UP000813462"/>
    </source>
</evidence>
<evidence type="ECO:0000256" key="8">
    <source>
        <dbReference type="ARBA" id="ARBA00022723"/>
    </source>
</evidence>
<dbReference type="Gene3D" id="1.10.420.10">
    <property type="entry name" value="Peroxidase, domain 2"/>
    <property type="match status" value="2"/>
</dbReference>
<proteinExistence type="inferred from homology"/>
<sequence>MRPRTVSVLVSLLLFIASSNVCNGGKLKKDFYGKDCPRLEETVRQITWEKVGENRSVAAKLLRLHFHDCFVRGCDASLLLDSVEGNSTEKKAIPNGSVSGYEIIDEIKAKLEEECPNTVSCADIVALAARDAVSYQFGRSMWQVFTGRKDGKVSLATEAARDLPSAFANYTTLKQQFANKGLNVFDLLALSGKGDKDPALDSSYAKVLKTKCSNPPNPNITVELDRNSEFRFDSHYFVALNRNQSLLASDAALLTDRNAARIARDFENFFVFMSQFSRSIKKMSEIGVITRVGDKGEIRKNCRKVNA</sequence>
<evidence type="ECO:0000256" key="20">
    <source>
        <dbReference type="PIRSR" id="PIRSR600823-5"/>
    </source>
</evidence>
<feature type="binding site" evidence="18">
    <location>
        <position position="73"/>
    </location>
    <ligand>
        <name>Ca(2+)</name>
        <dbReference type="ChEBI" id="CHEBI:29108"/>
        <label>1</label>
    </ligand>
</feature>
<comment type="caution">
    <text evidence="23">The sequence shown here is derived from an EMBL/GenBank/DDBJ whole genome shotgun (WGS) entry which is preliminary data.</text>
</comment>
<feature type="site" description="Transition state stabilizer" evidence="19">
    <location>
        <position position="63"/>
    </location>
</feature>
<dbReference type="FunFam" id="1.10.520.10:FF:000006">
    <property type="entry name" value="Peroxidase"/>
    <property type="match status" value="1"/>
</dbReference>
<evidence type="ECO:0000313" key="23">
    <source>
        <dbReference type="EMBL" id="KAH7513269.1"/>
    </source>
</evidence>
<evidence type="ECO:0000256" key="12">
    <source>
        <dbReference type="ARBA" id="ARBA00023004"/>
    </source>
</evidence>
<comment type="cofactor">
    <cofactor evidence="21">
        <name>heme b</name>
        <dbReference type="ChEBI" id="CHEBI:60344"/>
    </cofactor>
    <text evidence="21">Binds 1 heme b (iron(II)-protoporphyrin IX) group per subunit.</text>
</comment>
<evidence type="ECO:0000256" key="17">
    <source>
        <dbReference type="PIRSR" id="PIRSR600823-2"/>
    </source>
</evidence>
<evidence type="ECO:0000256" key="11">
    <source>
        <dbReference type="ARBA" id="ARBA00023002"/>
    </source>
</evidence>
<dbReference type="InterPro" id="IPR019794">
    <property type="entry name" value="Peroxidases_AS"/>
</dbReference>
<dbReference type="EMBL" id="JAEACU010000012">
    <property type="protein sequence ID" value="KAH7513269.1"/>
    <property type="molecule type" value="Genomic_DNA"/>
</dbReference>
<dbReference type="EC" id="1.11.1.7" evidence="4 21"/>
<dbReference type="InterPro" id="IPR000823">
    <property type="entry name" value="Peroxidase_pln"/>
</dbReference>
<feature type="binding site" evidence="18">
    <location>
        <position position="77"/>
    </location>
    <ligand>
        <name>Ca(2+)</name>
        <dbReference type="ChEBI" id="CHEBI:29108"/>
        <label>1</label>
    </ligand>
</feature>
<feature type="binding site" evidence="18">
    <location>
        <position position="225"/>
    </location>
    <ligand>
        <name>Ca(2+)</name>
        <dbReference type="ChEBI" id="CHEBI:29108"/>
        <label>2</label>
    </ligand>
</feature>
<dbReference type="GO" id="GO:0046872">
    <property type="term" value="F:metal ion binding"/>
    <property type="evidence" value="ECO:0007669"/>
    <property type="project" value="UniProtKB-UniRule"/>
</dbReference>
<evidence type="ECO:0000256" key="15">
    <source>
        <dbReference type="ARBA" id="ARBA00023324"/>
    </source>
</evidence>
<feature type="binding site" evidence="18">
    <location>
        <position position="233"/>
    </location>
    <ligand>
        <name>Ca(2+)</name>
        <dbReference type="ChEBI" id="CHEBI:29108"/>
        <label>2</label>
    </ligand>
</feature>
<keyword evidence="11 21" id="KW-0560">Oxidoreductase</keyword>
<evidence type="ECO:0000256" key="21">
    <source>
        <dbReference type="RuleBase" id="RU362060"/>
    </source>
</evidence>
<keyword evidence="12 21" id="KW-0408">Iron</keyword>
<dbReference type="PRINTS" id="PR00461">
    <property type="entry name" value="PLPEROXIDASE"/>
</dbReference>
<keyword evidence="8 18" id="KW-0479">Metal-binding</keyword>
<evidence type="ECO:0000256" key="2">
    <source>
        <dbReference type="ARBA" id="ARBA00002322"/>
    </source>
</evidence>
<name>A0A978UES6_ZIZJJ</name>